<dbReference type="EMBL" id="JACEZU010000004">
    <property type="protein sequence ID" value="MBA5687294.1"/>
    <property type="molecule type" value="Genomic_DNA"/>
</dbReference>
<keyword evidence="3" id="KW-1185">Reference proteome</keyword>
<name>A0A7W2F928_9BURK</name>
<reference evidence="2 3" key="1">
    <citation type="submission" date="2020-07" db="EMBL/GenBank/DDBJ databases">
        <title>Novel species isolated from subtropical streams in China.</title>
        <authorList>
            <person name="Lu H."/>
        </authorList>
    </citation>
    <scope>NUCLEOTIDE SEQUENCE [LARGE SCALE GENOMIC DNA]</scope>
    <source>
        <strain evidence="2 3">LX47W</strain>
    </source>
</reference>
<dbReference type="Pfam" id="PF12697">
    <property type="entry name" value="Abhydrolase_6"/>
    <property type="match status" value="1"/>
</dbReference>
<dbReference type="InterPro" id="IPR017531">
    <property type="entry name" value="Hydrolase-1_PEP"/>
</dbReference>
<keyword evidence="2" id="KW-0378">Hydrolase</keyword>
<evidence type="ECO:0000313" key="2">
    <source>
        <dbReference type="EMBL" id="MBA5687294.1"/>
    </source>
</evidence>
<comment type="caution">
    <text evidence="2">The sequence shown here is derived from an EMBL/GenBank/DDBJ whole genome shotgun (WGS) entry which is preliminary data.</text>
</comment>
<evidence type="ECO:0000313" key="3">
    <source>
        <dbReference type="Proteomes" id="UP000573499"/>
    </source>
</evidence>
<evidence type="ECO:0000259" key="1">
    <source>
        <dbReference type="Pfam" id="PF12697"/>
    </source>
</evidence>
<protein>
    <submittedName>
        <fullName evidence="2">Hydrolase 1, exosortase A system-associated</fullName>
    </submittedName>
</protein>
<dbReference type="InterPro" id="IPR000073">
    <property type="entry name" value="AB_hydrolase_1"/>
</dbReference>
<dbReference type="Proteomes" id="UP000573499">
    <property type="component" value="Unassembled WGS sequence"/>
</dbReference>
<gene>
    <name evidence="2" type="ORF">H3H39_09585</name>
</gene>
<dbReference type="Gene3D" id="3.40.50.1820">
    <property type="entry name" value="alpha/beta hydrolase"/>
    <property type="match status" value="1"/>
</dbReference>
<feature type="domain" description="AB hydrolase-1" evidence="1">
    <location>
        <begin position="48"/>
        <end position="268"/>
    </location>
</feature>
<dbReference type="SUPFAM" id="SSF53474">
    <property type="entry name" value="alpha/beta-Hydrolases"/>
    <property type="match status" value="1"/>
</dbReference>
<proteinExistence type="predicted"/>
<dbReference type="RefSeq" id="WP_182153150.1">
    <property type="nucleotide sequence ID" value="NZ_JACEZU010000004.1"/>
</dbReference>
<dbReference type="NCBIfam" id="TIGR03100">
    <property type="entry name" value="hydr1_PEP"/>
    <property type="match status" value="1"/>
</dbReference>
<dbReference type="GO" id="GO:0016787">
    <property type="term" value="F:hydrolase activity"/>
    <property type="evidence" value="ECO:0007669"/>
    <property type="project" value="UniProtKB-KW"/>
</dbReference>
<accession>A0A7W2F928</accession>
<dbReference type="InterPro" id="IPR029058">
    <property type="entry name" value="AB_hydrolase_fold"/>
</dbReference>
<sequence>MNAGPQVVRIPCGGDWLIGVLHLPPTPRPRGVLIVTGGPQYRVGSHRQFVLLARSLCAHNIPVLRFDFRGMGDSEGDPRTFEQVDEDVAAAIAHFFQTVPALRELVLWGLCDGATAAAFHACDDQRVRGLVMLNPWVRSARGEARATLRYYYLARLREAEFWRKLAAGTLGLVQVMRSLRQVVRLARGTGAGGPGDLPQRLYRALQAFRGQVLIILSGADLTGHEFAGLPRDHAHWRTLLAGPRIRQVTLPLANHTFARAAWRDEVAALCADWIASW</sequence>
<dbReference type="AlphaFoldDB" id="A0A7W2F928"/>
<organism evidence="2 3">
    <name type="scientific">Rugamonas apoptosis</name>
    <dbReference type="NCBI Taxonomy" id="2758570"/>
    <lineage>
        <taxon>Bacteria</taxon>
        <taxon>Pseudomonadati</taxon>
        <taxon>Pseudomonadota</taxon>
        <taxon>Betaproteobacteria</taxon>
        <taxon>Burkholderiales</taxon>
        <taxon>Oxalobacteraceae</taxon>
        <taxon>Telluria group</taxon>
        <taxon>Rugamonas</taxon>
    </lineage>
</organism>